<dbReference type="PANTHER" id="PTHR43133">
    <property type="entry name" value="RNA POLYMERASE ECF-TYPE SIGMA FACTO"/>
    <property type="match status" value="1"/>
</dbReference>
<dbReference type="Gene3D" id="1.10.1740.10">
    <property type="match status" value="1"/>
</dbReference>
<dbReference type="NCBIfam" id="TIGR02937">
    <property type="entry name" value="sigma70-ECF"/>
    <property type="match status" value="1"/>
</dbReference>
<evidence type="ECO:0000259" key="6">
    <source>
        <dbReference type="Pfam" id="PF04542"/>
    </source>
</evidence>
<gene>
    <name evidence="8" type="ORF">PWYN_24175</name>
</gene>
<dbReference type="STRING" id="268407.PWYN_24175"/>
<sequence length="200" mass="23085">MNVSRLVKQAQKGSKEALLQLIIAEQDAYYRLAYSYMRNEHDSMDAMEDMIVTLYEKLDQLQKGEAFYSWSKTILVNRCKTLLRKKERFLPLEDEQEPSLAALTDANSYRNTESEMDMEVLLSHLNVRQREAIELRYIHDLSYQTIAEMTDAPVGTIKSRISQAKQKLKAMIGGDRYDNDRGENTGAQTDLEYRAGSVRT</sequence>
<protein>
    <submittedName>
        <fullName evidence="8">ECF subfamily RNA polymerase sigma-24 factor</fullName>
    </submittedName>
</protein>
<keyword evidence="2" id="KW-0805">Transcription regulation</keyword>
<evidence type="ECO:0000256" key="5">
    <source>
        <dbReference type="SAM" id="MobiDB-lite"/>
    </source>
</evidence>
<keyword evidence="3" id="KW-0731">Sigma factor</keyword>
<evidence type="ECO:0000259" key="7">
    <source>
        <dbReference type="Pfam" id="PF08281"/>
    </source>
</evidence>
<dbReference type="InterPro" id="IPR039425">
    <property type="entry name" value="RNA_pol_sigma-70-like"/>
</dbReference>
<dbReference type="InterPro" id="IPR036388">
    <property type="entry name" value="WH-like_DNA-bd_sf"/>
</dbReference>
<dbReference type="GO" id="GO:0006352">
    <property type="term" value="P:DNA-templated transcription initiation"/>
    <property type="evidence" value="ECO:0007669"/>
    <property type="project" value="InterPro"/>
</dbReference>
<accession>A0A098M7Z6</accession>
<evidence type="ECO:0000256" key="1">
    <source>
        <dbReference type="ARBA" id="ARBA00010641"/>
    </source>
</evidence>
<evidence type="ECO:0000256" key="2">
    <source>
        <dbReference type="ARBA" id="ARBA00023015"/>
    </source>
</evidence>
<dbReference type="GO" id="GO:0016987">
    <property type="term" value="F:sigma factor activity"/>
    <property type="evidence" value="ECO:0007669"/>
    <property type="project" value="UniProtKB-KW"/>
</dbReference>
<evidence type="ECO:0000256" key="4">
    <source>
        <dbReference type="ARBA" id="ARBA00023163"/>
    </source>
</evidence>
<dbReference type="PANTHER" id="PTHR43133:SF51">
    <property type="entry name" value="RNA POLYMERASE SIGMA FACTOR"/>
    <property type="match status" value="1"/>
</dbReference>
<feature type="domain" description="RNA polymerase sigma factor 70 region 4 type 2" evidence="7">
    <location>
        <begin position="118"/>
        <end position="168"/>
    </location>
</feature>
<dbReference type="AlphaFoldDB" id="A0A098M7Z6"/>
<dbReference type="SUPFAM" id="SSF88659">
    <property type="entry name" value="Sigma3 and sigma4 domains of RNA polymerase sigma factors"/>
    <property type="match status" value="1"/>
</dbReference>
<dbReference type="RefSeq" id="WP_036656823.1">
    <property type="nucleotide sequence ID" value="NZ_JQCR01000003.1"/>
</dbReference>
<dbReference type="CDD" id="cd06171">
    <property type="entry name" value="Sigma70_r4"/>
    <property type="match status" value="1"/>
</dbReference>
<comment type="caution">
    <text evidence="8">The sequence shown here is derived from an EMBL/GenBank/DDBJ whole genome shotgun (WGS) entry which is preliminary data.</text>
</comment>
<dbReference type="InterPro" id="IPR013325">
    <property type="entry name" value="RNA_pol_sigma_r2"/>
</dbReference>
<dbReference type="EMBL" id="JQCR01000003">
    <property type="protein sequence ID" value="KGE17672.1"/>
    <property type="molecule type" value="Genomic_DNA"/>
</dbReference>
<dbReference type="InterPro" id="IPR007627">
    <property type="entry name" value="RNA_pol_sigma70_r2"/>
</dbReference>
<keyword evidence="4" id="KW-0804">Transcription</keyword>
<feature type="domain" description="RNA polymerase sigma-70 region 2" evidence="6">
    <location>
        <begin position="24"/>
        <end position="88"/>
    </location>
</feature>
<dbReference type="Pfam" id="PF08281">
    <property type="entry name" value="Sigma70_r4_2"/>
    <property type="match status" value="1"/>
</dbReference>
<proteinExistence type="inferred from homology"/>
<comment type="similarity">
    <text evidence="1">Belongs to the sigma-70 factor family. ECF subfamily.</text>
</comment>
<name>A0A098M7Z6_9BACL</name>
<feature type="region of interest" description="Disordered" evidence="5">
    <location>
        <begin position="175"/>
        <end position="200"/>
    </location>
</feature>
<reference evidence="8 9" key="1">
    <citation type="submission" date="2014-08" db="EMBL/GenBank/DDBJ databases">
        <authorList>
            <person name="den Bakker H.C."/>
        </authorList>
    </citation>
    <scope>NUCLEOTIDE SEQUENCE [LARGE SCALE GENOMIC DNA]</scope>
    <source>
        <strain evidence="8 9">DSM 18334</strain>
    </source>
</reference>
<dbReference type="eggNOG" id="COG1595">
    <property type="taxonomic scope" value="Bacteria"/>
</dbReference>
<dbReference type="Proteomes" id="UP000029734">
    <property type="component" value="Unassembled WGS sequence"/>
</dbReference>
<dbReference type="InterPro" id="IPR013324">
    <property type="entry name" value="RNA_pol_sigma_r3/r4-like"/>
</dbReference>
<evidence type="ECO:0000313" key="9">
    <source>
        <dbReference type="Proteomes" id="UP000029734"/>
    </source>
</evidence>
<evidence type="ECO:0000313" key="8">
    <source>
        <dbReference type="EMBL" id="KGE17672.1"/>
    </source>
</evidence>
<dbReference type="InterPro" id="IPR013249">
    <property type="entry name" value="RNA_pol_sigma70_r4_t2"/>
</dbReference>
<dbReference type="Gene3D" id="1.10.10.10">
    <property type="entry name" value="Winged helix-like DNA-binding domain superfamily/Winged helix DNA-binding domain"/>
    <property type="match status" value="1"/>
</dbReference>
<dbReference type="Pfam" id="PF04542">
    <property type="entry name" value="Sigma70_r2"/>
    <property type="match status" value="1"/>
</dbReference>
<reference evidence="8 9" key="2">
    <citation type="submission" date="2014-10" db="EMBL/GenBank/DDBJ databases">
        <title>Comparative genomics of the Paenibacillus odorifer group.</title>
        <authorList>
            <person name="Tsai Y.-C."/>
            <person name="Martin N."/>
            <person name="Korlach J."/>
            <person name="Wiedmann M."/>
        </authorList>
    </citation>
    <scope>NUCLEOTIDE SEQUENCE [LARGE SCALE GENOMIC DNA]</scope>
    <source>
        <strain evidence="8 9">DSM 18334</strain>
    </source>
</reference>
<dbReference type="OrthoDB" id="9782703at2"/>
<dbReference type="GO" id="GO:0003677">
    <property type="term" value="F:DNA binding"/>
    <property type="evidence" value="ECO:0007669"/>
    <property type="project" value="InterPro"/>
</dbReference>
<organism evidence="8 9">
    <name type="scientific">Paenibacillus wynnii</name>
    <dbReference type="NCBI Taxonomy" id="268407"/>
    <lineage>
        <taxon>Bacteria</taxon>
        <taxon>Bacillati</taxon>
        <taxon>Bacillota</taxon>
        <taxon>Bacilli</taxon>
        <taxon>Bacillales</taxon>
        <taxon>Paenibacillaceae</taxon>
        <taxon>Paenibacillus</taxon>
    </lineage>
</organism>
<dbReference type="SUPFAM" id="SSF88946">
    <property type="entry name" value="Sigma2 domain of RNA polymerase sigma factors"/>
    <property type="match status" value="1"/>
</dbReference>
<evidence type="ECO:0000256" key="3">
    <source>
        <dbReference type="ARBA" id="ARBA00023082"/>
    </source>
</evidence>
<dbReference type="InterPro" id="IPR014284">
    <property type="entry name" value="RNA_pol_sigma-70_dom"/>
</dbReference>
<keyword evidence="9" id="KW-1185">Reference proteome</keyword>